<organism evidence="2 3">
    <name type="scientific">Streptomyces sannanensis</name>
    <dbReference type="NCBI Taxonomy" id="285536"/>
    <lineage>
        <taxon>Bacteria</taxon>
        <taxon>Bacillati</taxon>
        <taxon>Actinomycetota</taxon>
        <taxon>Actinomycetes</taxon>
        <taxon>Kitasatosporales</taxon>
        <taxon>Streptomycetaceae</taxon>
        <taxon>Streptomyces</taxon>
    </lineage>
</organism>
<name>A0ABP6SDY6_9ACTN</name>
<keyword evidence="3" id="KW-1185">Reference proteome</keyword>
<feature type="region of interest" description="Disordered" evidence="1">
    <location>
        <begin position="1"/>
        <end position="35"/>
    </location>
</feature>
<sequence length="62" mass="6742">MPVSLDGRDVTAGRSRGAQCGGDRLGDRRGGPADQVWGLARGTERRLDEVKKAREAYDKART</sequence>
<accession>A0ABP6SDY6</accession>
<evidence type="ECO:0000313" key="2">
    <source>
        <dbReference type="EMBL" id="GAA3374161.1"/>
    </source>
</evidence>
<dbReference type="EMBL" id="BAAAYL010000001">
    <property type="protein sequence ID" value="GAA3374161.1"/>
    <property type="molecule type" value="Genomic_DNA"/>
</dbReference>
<evidence type="ECO:0000313" key="3">
    <source>
        <dbReference type="Proteomes" id="UP001499990"/>
    </source>
</evidence>
<dbReference type="Proteomes" id="UP001499990">
    <property type="component" value="Unassembled WGS sequence"/>
</dbReference>
<proteinExistence type="predicted"/>
<feature type="compositionally biased region" description="Basic and acidic residues" evidence="1">
    <location>
        <begin position="1"/>
        <end position="11"/>
    </location>
</feature>
<gene>
    <name evidence="2" type="ORF">GCM10020367_36970</name>
</gene>
<reference evidence="3" key="1">
    <citation type="journal article" date="2019" name="Int. J. Syst. Evol. Microbiol.">
        <title>The Global Catalogue of Microorganisms (GCM) 10K type strain sequencing project: providing services to taxonomists for standard genome sequencing and annotation.</title>
        <authorList>
            <consortium name="The Broad Institute Genomics Platform"/>
            <consortium name="The Broad Institute Genome Sequencing Center for Infectious Disease"/>
            <person name="Wu L."/>
            <person name="Ma J."/>
        </authorList>
    </citation>
    <scope>NUCLEOTIDE SEQUENCE [LARGE SCALE GENOMIC DNA]</scope>
    <source>
        <strain evidence="3">JCM 9651</strain>
    </source>
</reference>
<protein>
    <submittedName>
        <fullName evidence="2">Uncharacterized protein</fullName>
    </submittedName>
</protein>
<comment type="caution">
    <text evidence="2">The sequence shown here is derived from an EMBL/GenBank/DDBJ whole genome shotgun (WGS) entry which is preliminary data.</text>
</comment>
<evidence type="ECO:0000256" key="1">
    <source>
        <dbReference type="SAM" id="MobiDB-lite"/>
    </source>
</evidence>